<gene>
    <name evidence="2" type="ORF">BJ875DRAFT_294351</name>
</gene>
<evidence type="ECO:0000313" key="3">
    <source>
        <dbReference type="Proteomes" id="UP000824998"/>
    </source>
</evidence>
<comment type="caution">
    <text evidence="2">The sequence shown here is derived from an EMBL/GenBank/DDBJ whole genome shotgun (WGS) entry which is preliminary data.</text>
</comment>
<sequence>MFSFNPSAYRVKRLLFAALVLATCTLFWYQFDIIREHAGLSGETTWVPKLSGHKSGAPAASNSHAQSVLGPTTTHVPVFLGATSAVVTPASAESSTLSTETTVSVKGAVSSTETPTSIVTVMESAQFTSTATKEGKPTGTPSDPLQRTNKGTFHAWT</sequence>
<evidence type="ECO:0000313" key="2">
    <source>
        <dbReference type="EMBL" id="KAG9234784.1"/>
    </source>
</evidence>
<evidence type="ECO:0000256" key="1">
    <source>
        <dbReference type="SAM" id="MobiDB-lite"/>
    </source>
</evidence>
<feature type="compositionally biased region" description="Polar residues" evidence="1">
    <location>
        <begin position="139"/>
        <end position="151"/>
    </location>
</feature>
<dbReference type="AlphaFoldDB" id="A0A9P7YJ42"/>
<feature type="region of interest" description="Disordered" evidence="1">
    <location>
        <begin position="127"/>
        <end position="157"/>
    </location>
</feature>
<reference evidence="2" key="1">
    <citation type="journal article" date="2021" name="IMA Fungus">
        <title>Genomic characterization of three marine fungi, including Emericellopsis atlantica sp. nov. with signatures of a generalist lifestyle and marine biomass degradation.</title>
        <authorList>
            <person name="Hagestad O.C."/>
            <person name="Hou L."/>
            <person name="Andersen J.H."/>
            <person name="Hansen E.H."/>
            <person name="Altermark B."/>
            <person name="Li C."/>
            <person name="Kuhnert E."/>
            <person name="Cox R.J."/>
            <person name="Crous P.W."/>
            <person name="Spatafora J.W."/>
            <person name="Lail K."/>
            <person name="Amirebrahimi M."/>
            <person name="Lipzen A."/>
            <person name="Pangilinan J."/>
            <person name="Andreopoulos W."/>
            <person name="Hayes R.D."/>
            <person name="Ng V."/>
            <person name="Grigoriev I.V."/>
            <person name="Jackson S.A."/>
            <person name="Sutton T.D.S."/>
            <person name="Dobson A.D.W."/>
            <person name="Rama T."/>
        </authorList>
    </citation>
    <scope>NUCLEOTIDE SEQUENCE</scope>
    <source>
        <strain evidence="2">TRa018bII</strain>
    </source>
</reference>
<accession>A0A9P7YJ42</accession>
<dbReference type="EMBL" id="MU251452">
    <property type="protein sequence ID" value="KAG9234784.1"/>
    <property type="molecule type" value="Genomic_DNA"/>
</dbReference>
<proteinExistence type="predicted"/>
<dbReference type="Proteomes" id="UP000824998">
    <property type="component" value="Unassembled WGS sequence"/>
</dbReference>
<organism evidence="2 3">
    <name type="scientific">Amylocarpus encephaloides</name>
    <dbReference type="NCBI Taxonomy" id="45428"/>
    <lineage>
        <taxon>Eukaryota</taxon>
        <taxon>Fungi</taxon>
        <taxon>Dikarya</taxon>
        <taxon>Ascomycota</taxon>
        <taxon>Pezizomycotina</taxon>
        <taxon>Leotiomycetes</taxon>
        <taxon>Helotiales</taxon>
        <taxon>Helotiales incertae sedis</taxon>
        <taxon>Amylocarpus</taxon>
    </lineage>
</organism>
<protein>
    <submittedName>
        <fullName evidence="2">Uncharacterized protein</fullName>
    </submittedName>
</protein>
<name>A0A9P7YJ42_9HELO</name>
<keyword evidence="3" id="KW-1185">Reference proteome</keyword>